<dbReference type="Gene3D" id="3.90.550.10">
    <property type="entry name" value="Spore Coat Polysaccharide Biosynthesis Protein SpsA, Chain A"/>
    <property type="match status" value="1"/>
</dbReference>
<dbReference type="SUPFAM" id="SSF53448">
    <property type="entry name" value="Nucleotide-diphospho-sugar transferases"/>
    <property type="match status" value="1"/>
</dbReference>
<dbReference type="InterPro" id="IPR046342">
    <property type="entry name" value="CBS_dom_sf"/>
</dbReference>
<dbReference type="RefSeq" id="WP_113743666.1">
    <property type="nucleotide sequence ID" value="NZ_UAPV01000001.1"/>
</dbReference>
<reference evidence="2 3" key="1">
    <citation type="submission" date="2018-06" db="EMBL/GenBank/DDBJ databases">
        <authorList>
            <consortium name="Pathogen Informatics"/>
            <person name="Doyle S."/>
        </authorList>
    </citation>
    <scope>NUCLEOTIDE SEQUENCE [LARGE SCALE GENOMIC DNA]</scope>
    <source>
        <strain evidence="2 3">NCTC13093</strain>
    </source>
</reference>
<dbReference type="PANTHER" id="PTHR22572">
    <property type="entry name" value="SUGAR-1-PHOSPHATE GUANYL TRANSFERASE"/>
    <property type="match status" value="1"/>
</dbReference>
<dbReference type="InterPro" id="IPR005835">
    <property type="entry name" value="NTP_transferase_dom"/>
</dbReference>
<organism evidence="2 3">
    <name type="scientific">Anaerobiospirillum thomasii</name>
    <dbReference type="NCBI Taxonomy" id="179995"/>
    <lineage>
        <taxon>Bacteria</taxon>
        <taxon>Pseudomonadati</taxon>
        <taxon>Pseudomonadota</taxon>
        <taxon>Gammaproteobacteria</taxon>
        <taxon>Aeromonadales</taxon>
        <taxon>Succinivibrionaceae</taxon>
        <taxon>Anaerobiospirillum</taxon>
    </lineage>
</organism>
<evidence type="ECO:0000259" key="1">
    <source>
        <dbReference type="Pfam" id="PF00483"/>
    </source>
</evidence>
<name>A0A2X0WSG1_9GAMM</name>
<sequence length="340" mass="38363">MNKYLCEESESIKHALEQLGNVPIRTLIIVHKNIVCGSLTDSDIRKAVLKGIDTTAPVSSIMNTNCIRYEVCSKDEFISDEKRRSILKDSNLNMVPVVTHANELVDLIVKNHSIYAKTPVVIMCGGLGTRMGDLTRETPKPMLKVYGKPMLEIIIRQLASEKFKKIYLAINYLGEQIENYFGDGSDFGVEIKYIKEGKRLGTAGALSLIEDDIKMPLVVMNGDIITDFDVRNLMDFHMQNHSFATMAIAEHTIQNPFGVVDFSGIDFIEIKEKPVYRSFINSGVYAIDPAFLKLVPQDTFIDMPTLLNMAREMGKKVRVYPIIESWVDVGRVDDYQRINA</sequence>
<keyword evidence="3" id="KW-1185">Reference proteome</keyword>
<dbReference type="Pfam" id="PF00483">
    <property type="entry name" value="NTP_transferase"/>
    <property type="match status" value="1"/>
</dbReference>
<dbReference type="EMBL" id="UAPV01000001">
    <property type="protein sequence ID" value="SPT69502.1"/>
    <property type="molecule type" value="Genomic_DNA"/>
</dbReference>
<keyword evidence="2" id="KW-0548">Nucleotidyltransferase</keyword>
<dbReference type="SUPFAM" id="SSF54631">
    <property type="entry name" value="CBS-domain pair"/>
    <property type="match status" value="1"/>
</dbReference>
<dbReference type="Gene3D" id="3.10.580.10">
    <property type="entry name" value="CBS-domain"/>
    <property type="match status" value="1"/>
</dbReference>
<accession>A0A2X0WSG1</accession>
<dbReference type="EC" id="2.7.7.33" evidence="2"/>
<dbReference type="GO" id="GO:0047343">
    <property type="term" value="F:glucose-1-phosphate cytidylyltransferase activity"/>
    <property type="evidence" value="ECO:0007669"/>
    <property type="project" value="UniProtKB-EC"/>
</dbReference>
<protein>
    <submittedName>
        <fullName evidence="2">Glucose-1-phosphate cytidylyltransferase</fullName>
        <ecNumber evidence="2">2.7.7.33</ecNumber>
    </submittedName>
</protein>
<dbReference type="InterPro" id="IPR029044">
    <property type="entry name" value="Nucleotide-diphossugar_trans"/>
</dbReference>
<evidence type="ECO:0000313" key="3">
    <source>
        <dbReference type="Proteomes" id="UP000250086"/>
    </source>
</evidence>
<feature type="domain" description="Nucleotidyl transferase" evidence="1">
    <location>
        <begin position="121"/>
        <end position="339"/>
    </location>
</feature>
<proteinExistence type="predicted"/>
<keyword evidence="2" id="KW-0808">Transferase</keyword>
<dbReference type="Proteomes" id="UP000250086">
    <property type="component" value="Unassembled WGS sequence"/>
</dbReference>
<evidence type="ECO:0000313" key="2">
    <source>
        <dbReference type="EMBL" id="SPT69502.1"/>
    </source>
</evidence>
<dbReference type="CDD" id="cd06426">
    <property type="entry name" value="NTP_transferase_like_2"/>
    <property type="match status" value="1"/>
</dbReference>
<dbReference type="AlphaFoldDB" id="A0A2X0WSG1"/>
<dbReference type="InterPro" id="IPR050486">
    <property type="entry name" value="Mannose-1P_guanyltransferase"/>
</dbReference>
<gene>
    <name evidence="2" type="primary">rfbF_1</name>
    <name evidence="2" type="ORF">NCTC13093_00879</name>
</gene>